<evidence type="ECO:0000313" key="1">
    <source>
        <dbReference type="EMBL" id="CAI6363002.1"/>
    </source>
</evidence>
<keyword evidence="2" id="KW-1185">Reference proteome</keyword>
<protein>
    <submittedName>
        <fullName evidence="1">Uncharacterized protein</fullName>
    </submittedName>
</protein>
<dbReference type="Proteomes" id="UP001160148">
    <property type="component" value="Unassembled WGS sequence"/>
</dbReference>
<name>A0AAV0X5C6_9HEMI</name>
<gene>
    <name evidence="1" type="ORF">MEUPH1_LOCUS18013</name>
</gene>
<evidence type="ECO:0000313" key="2">
    <source>
        <dbReference type="Proteomes" id="UP001160148"/>
    </source>
</evidence>
<proteinExistence type="predicted"/>
<sequence length="73" mass="7783">MGESVSPCWLPHRPCDPATALSGNGSTNIRDKLSPKEVCLIHDPNHLQIGAPMALPKETCARADDELPGGSYD</sequence>
<comment type="caution">
    <text evidence="1">The sequence shown here is derived from an EMBL/GenBank/DDBJ whole genome shotgun (WGS) entry which is preliminary data.</text>
</comment>
<dbReference type="AlphaFoldDB" id="A0AAV0X5C6"/>
<dbReference type="EMBL" id="CARXXK010000003">
    <property type="protein sequence ID" value="CAI6363002.1"/>
    <property type="molecule type" value="Genomic_DNA"/>
</dbReference>
<accession>A0AAV0X5C6</accession>
<organism evidence="1 2">
    <name type="scientific">Macrosiphum euphorbiae</name>
    <name type="common">potato aphid</name>
    <dbReference type="NCBI Taxonomy" id="13131"/>
    <lineage>
        <taxon>Eukaryota</taxon>
        <taxon>Metazoa</taxon>
        <taxon>Ecdysozoa</taxon>
        <taxon>Arthropoda</taxon>
        <taxon>Hexapoda</taxon>
        <taxon>Insecta</taxon>
        <taxon>Pterygota</taxon>
        <taxon>Neoptera</taxon>
        <taxon>Paraneoptera</taxon>
        <taxon>Hemiptera</taxon>
        <taxon>Sternorrhyncha</taxon>
        <taxon>Aphidomorpha</taxon>
        <taxon>Aphidoidea</taxon>
        <taxon>Aphididae</taxon>
        <taxon>Macrosiphini</taxon>
        <taxon>Macrosiphum</taxon>
    </lineage>
</organism>
<reference evidence="1 2" key="1">
    <citation type="submission" date="2023-01" db="EMBL/GenBank/DDBJ databases">
        <authorList>
            <person name="Whitehead M."/>
        </authorList>
    </citation>
    <scope>NUCLEOTIDE SEQUENCE [LARGE SCALE GENOMIC DNA]</scope>
</reference>